<dbReference type="SUPFAM" id="SSF48452">
    <property type="entry name" value="TPR-like"/>
    <property type="match status" value="1"/>
</dbReference>
<sequence length="296" mass="34200">YAIQLKKEIGVLKDIKKSDELIKKSPKKRKKAESLKNKGIVLLKINKLEEASECFSLAIKIEPDLGEAWSRKGTVLSQMGKHEEAMKFIDRSLEIEPLNSQFLERKALVLSALGKFQEAVEYCDKALKTGSHTDIALKLKSYCSMYIKPSQQIKPRQQIKPPHQIKQSLQISHERIFGNIIKFLRENKGKAFTFKALYNRIEEVLEDPNETEYCRKNLQKILKDLTFKGSIKSTQRGEVTHYFFEEVSQPPTSPQQEEDDIFTKVFDKYADVLTKKDEELLRDAFSGVEKKKKKRG</sequence>
<comment type="caution">
    <text evidence="3">The sequence shown here is derived from an EMBL/GenBank/DDBJ whole genome shotgun (WGS) entry which is preliminary data.</text>
</comment>
<dbReference type="SMART" id="SM00028">
    <property type="entry name" value="TPR"/>
    <property type="match status" value="3"/>
</dbReference>
<dbReference type="PANTHER" id="PTHR44943:SF8">
    <property type="entry name" value="TPR REPEAT-CONTAINING PROTEIN MJ0263"/>
    <property type="match status" value="1"/>
</dbReference>
<dbReference type="InterPro" id="IPR011990">
    <property type="entry name" value="TPR-like_helical_dom_sf"/>
</dbReference>
<organism evidence="3">
    <name type="scientific">marine sediment metagenome</name>
    <dbReference type="NCBI Taxonomy" id="412755"/>
    <lineage>
        <taxon>unclassified sequences</taxon>
        <taxon>metagenomes</taxon>
        <taxon>ecological metagenomes</taxon>
    </lineage>
</organism>
<dbReference type="AlphaFoldDB" id="X1HQ51"/>
<dbReference type="Pfam" id="PF13181">
    <property type="entry name" value="TPR_8"/>
    <property type="match status" value="3"/>
</dbReference>
<dbReference type="PANTHER" id="PTHR44943">
    <property type="entry name" value="CELLULOSE SYNTHASE OPERON PROTEIN C"/>
    <property type="match status" value="1"/>
</dbReference>
<accession>X1HQ51</accession>
<dbReference type="InterPro" id="IPR051685">
    <property type="entry name" value="Ycf3/AcsC/BcsC/TPR_MFPF"/>
</dbReference>
<dbReference type="PROSITE" id="PS50293">
    <property type="entry name" value="TPR_REGION"/>
    <property type="match status" value="1"/>
</dbReference>
<evidence type="ECO:0000256" key="2">
    <source>
        <dbReference type="ARBA" id="ARBA00022803"/>
    </source>
</evidence>
<name>X1HQ51_9ZZZZ</name>
<dbReference type="EMBL" id="BARU01006521">
    <property type="protein sequence ID" value="GAH47423.1"/>
    <property type="molecule type" value="Genomic_DNA"/>
</dbReference>
<evidence type="ECO:0000256" key="1">
    <source>
        <dbReference type="ARBA" id="ARBA00022737"/>
    </source>
</evidence>
<protein>
    <submittedName>
        <fullName evidence="3">Uncharacterized protein</fullName>
    </submittedName>
</protein>
<proteinExistence type="predicted"/>
<gene>
    <name evidence="3" type="ORF">S03H2_12829</name>
</gene>
<dbReference type="PROSITE" id="PS50005">
    <property type="entry name" value="TPR"/>
    <property type="match status" value="2"/>
</dbReference>
<feature type="non-terminal residue" evidence="3">
    <location>
        <position position="1"/>
    </location>
</feature>
<evidence type="ECO:0000313" key="3">
    <source>
        <dbReference type="EMBL" id="GAH47423.1"/>
    </source>
</evidence>
<dbReference type="Gene3D" id="1.25.40.10">
    <property type="entry name" value="Tetratricopeptide repeat domain"/>
    <property type="match status" value="1"/>
</dbReference>
<reference evidence="3" key="1">
    <citation type="journal article" date="2014" name="Front. Microbiol.">
        <title>High frequency of phylogenetically diverse reductive dehalogenase-homologous genes in deep subseafloor sedimentary metagenomes.</title>
        <authorList>
            <person name="Kawai M."/>
            <person name="Futagami T."/>
            <person name="Toyoda A."/>
            <person name="Takaki Y."/>
            <person name="Nishi S."/>
            <person name="Hori S."/>
            <person name="Arai W."/>
            <person name="Tsubouchi T."/>
            <person name="Morono Y."/>
            <person name="Uchiyama I."/>
            <person name="Ito T."/>
            <person name="Fujiyama A."/>
            <person name="Inagaki F."/>
            <person name="Takami H."/>
        </authorList>
    </citation>
    <scope>NUCLEOTIDE SEQUENCE</scope>
    <source>
        <strain evidence="3">Expedition CK06-06</strain>
    </source>
</reference>
<keyword evidence="2" id="KW-0802">TPR repeat</keyword>
<keyword evidence="1" id="KW-0677">Repeat</keyword>
<dbReference type="InterPro" id="IPR019734">
    <property type="entry name" value="TPR_rpt"/>
</dbReference>